<reference evidence="1" key="1">
    <citation type="journal article" date="2015" name="Nature">
        <title>Complex archaea that bridge the gap between prokaryotes and eukaryotes.</title>
        <authorList>
            <person name="Spang A."/>
            <person name="Saw J.H."/>
            <person name="Jorgensen S.L."/>
            <person name="Zaremba-Niedzwiedzka K."/>
            <person name="Martijn J."/>
            <person name="Lind A.E."/>
            <person name="van Eijk R."/>
            <person name="Schleper C."/>
            <person name="Guy L."/>
            <person name="Ettema T.J."/>
        </authorList>
    </citation>
    <scope>NUCLEOTIDE SEQUENCE</scope>
</reference>
<gene>
    <name evidence="1" type="ORF">LCGC14_1434880</name>
</gene>
<proteinExistence type="predicted"/>
<evidence type="ECO:0000313" key="1">
    <source>
        <dbReference type="EMBL" id="KKM71017.1"/>
    </source>
</evidence>
<accession>A0A0F9MPE0</accession>
<name>A0A0F9MPE0_9ZZZZ</name>
<dbReference type="AlphaFoldDB" id="A0A0F9MPE0"/>
<protein>
    <submittedName>
        <fullName evidence="1">Uncharacterized protein</fullName>
    </submittedName>
</protein>
<sequence>MVADGIRGLIGHFGVPRYYSEANGILVAVELLDLQPVECTVDVLRALWCIYEEFIPPDRFPDTAIHWTDRVWGKLGGVDDWTRTDGRGSIDRHDRCS</sequence>
<organism evidence="1">
    <name type="scientific">marine sediment metagenome</name>
    <dbReference type="NCBI Taxonomy" id="412755"/>
    <lineage>
        <taxon>unclassified sequences</taxon>
        <taxon>metagenomes</taxon>
        <taxon>ecological metagenomes</taxon>
    </lineage>
</organism>
<dbReference type="EMBL" id="LAZR01009711">
    <property type="protein sequence ID" value="KKM71017.1"/>
    <property type="molecule type" value="Genomic_DNA"/>
</dbReference>
<comment type="caution">
    <text evidence="1">The sequence shown here is derived from an EMBL/GenBank/DDBJ whole genome shotgun (WGS) entry which is preliminary data.</text>
</comment>